<accession>A0A022QK68</accession>
<name>A0A022QK68_ERYGU</name>
<dbReference type="AlphaFoldDB" id="A0A022QK68"/>
<dbReference type="EMBL" id="KI631456">
    <property type="protein sequence ID" value="EYU27939.1"/>
    <property type="molecule type" value="Genomic_DNA"/>
</dbReference>
<feature type="compositionally biased region" description="Basic and acidic residues" evidence="3">
    <location>
        <begin position="45"/>
        <end position="60"/>
    </location>
</feature>
<feature type="region of interest" description="Disordered" evidence="3">
    <location>
        <begin position="1"/>
        <end position="69"/>
    </location>
</feature>
<evidence type="ECO:0000313" key="4">
    <source>
        <dbReference type="EMBL" id="EYU27939.1"/>
    </source>
</evidence>
<dbReference type="STRING" id="4155.A0A022QK68"/>
<keyword evidence="5" id="KW-1185">Reference proteome</keyword>
<evidence type="ECO:0000256" key="1">
    <source>
        <dbReference type="ARBA" id="ARBA00023054"/>
    </source>
</evidence>
<dbReference type="eggNOG" id="ENOG502QTV0">
    <property type="taxonomic scope" value="Eukaryota"/>
</dbReference>
<gene>
    <name evidence="4" type="ORF">MIMGU_mgv1a026053mg</name>
</gene>
<keyword evidence="1 2" id="KW-0175">Coiled coil</keyword>
<dbReference type="PANTHER" id="PTHR31342">
    <property type="entry name" value="PROTEIN CHUP1, CHLOROPLASTIC"/>
    <property type="match status" value="1"/>
</dbReference>
<evidence type="ECO:0000256" key="3">
    <source>
        <dbReference type="SAM" id="MobiDB-lite"/>
    </source>
</evidence>
<feature type="coiled-coil region" evidence="2">
    <location>
        <begin position="187"/>
        <end position="214"/>
    </location>
</feature>
<reference evidence="4 5" key="1">
    <citation type="journal article" date="2013" name="Proc. Natl. Acad. Sci. U.S.A.">
        <title>Fine-scale variation in meiotic recombination in Mimulus inferred from population shotgun sequencing.</title>
        <authorList>
            <person name="Hellsten U."/>
            <person name="Wright K.M."/>
            <person name="Jenkins J."/>
            <person name="Shu S."/>
            <person name="Yuan Y."/>
            <person name="Wessler S.R."/>
            <person name="Schmutz J."/>
            <person name="Willis J.H."/>
            <person name="Rokhsar D.S."/>
        </authorList>
    </citation>
    <scope>NUCLEOTIDE SEQUENCE [LARGE SCALE GENOMIC DNA]</scope>
    <source>
        <strain evidence="5">cv. DUN x IM62</strain>
    </source>
</reference>
<evidence type="ECO:0000256" key="2">
    <source>
        <dbReference type="SAM" id="Coils"/>
    </source>
</evidence>
<organism evidence="4 5">
    <name type="scientific">Erythranthe guttata</name>
    <name type="common">Yellow monkey flower</name>
    <name type="synonym">Mimulus guttatus</name>
    <dbReference type="NCBI Taxonomy" id="4155"/>
    <lineage>
        <taxon>Eukaryota</taxon>
        <taxon>Viridiplantae</taxon>
        <taxon>Streptophyta</taxon>
        <taxon>Embryophyta</taxon>
        <taxon>Tracheophyta</taxon>
        <taxon>Spermatophyta</taxon>
        <taxon>Magnoliopsida</taxon>
        <taxon>eudicotyledons</taxon>
        <taxon>Gunneridae</taxon>
        <taxon>Pentapetalae</taxon>
        <taxon>asterids</taxon>
        <taxon>lamiids</taxon>
        <taxon>Lamiales</taxon>
        <taxon>Phrymaceae</taxon>
        <taxon>Erythranthe</taxon>
    </lineage>
</organism>
<dbReference type="InterPro" id="IPR040265">
    <property type="entry name" value="CHUP1/IPGA1-like"/>
</dbReference>
<protein>
    <submittedName>
        <fullName evidence="4">Uncharacterized protein</fullName>
    </submittedName>
</protein>
<proteinExistence type="predicted"/>
<evidence type="ECO:0000313" key="5">
    <source>
        <dbReference type="Proteomes" id="UP000030748"/>
    </source>
</evidence>
<dbReference type="PANTHER" id="PTHR31342:SF16">
    <property type="entry name" value="TALIN_MIDDLE DOMAIN-CONTAINING PROTEIN"/>
    <property type="match status" value="1"/>
</dbReference>
<sequence>GVDHKRAAAPPPPPGLGFRPKKPSAVATKLKRSSHMSNLYTRVKGKVEGSSKPSRPERKPRFGAAAAAAGGGKQGMADALAEISKRSVYFQQIEEDVKKYAGAVKEVKIAISSFKTSDKAELIKFNKYVESHLEKLTDENQVLVRFEDFPHKKLEALRMAAALYTKLDTIANTLKNWPIVSPVAQLLDKADQYLSKIKLQLDALERTKDQDTKELLSQNITFDFSVLTRIKELMVDLSSNCMDLALKEKRENRDGKKKNNNGSAKMLWRAFQFGFRVYKFAGGHDDRADKLIREVAQEIETEN</sequence>
<feature type="non-terminal residue" evidence="4">
    <location>
        <position position="1"/>
    </location>
</feature>
<dbReference type="Proteomes" id="UP000030748">
    <property type="component" value="Unassembled WGS sequence"/>
</dbReference>